<dbReference type="PROSITE" id="PS50850">
    <property type="entry name" value="MFS"/>
    <property type="match status" value="1"/>
</dbReference>
<feature type="transmembrane region" description="Helical" evidence="7">
    <location>
        <begin position="98"/>
        <end position="120"/>
    </location>
</feature>
<accession>A0A930VQ40</accession>
<keyword evidence="4 7" id="KW-0812">Transmembrane</keyword>
<keyword evidence="3" id="KW-1003">Cell membrane</keyword>
<dbReference type="InterPro" id="IPR036259">
    <property type="entry name" value="MFS_trans_sf"/>
</dbReference>
<sequence length="279" mass="29285">MDEELRLLHRNQAANAISLNSSINNAARLIGPAIAGVVIGIAGSGVAFLLNSLTFVAIIVALVVMKGDQLTPRPPQPRGGGQVRAGFAYAWHHREIRLALLATLLVSALAQNFRVILPLMAADTFDAGASAYGWLMSFLGIGAMVGALICAYLANPSIRMITVELLLFGVLTMLAGIAPTYAIMLALMLGVGAGNTSFNTTSNALVLLAATPQMRGRILSLRNLMSNGATPVGSLVIGWVCHVWDARAGLIVGGVVCLLTCLILATATRSTNLERERAQ</sequence>
<dbReference type="InterPro" id="IPR020846">
    <property type="entry name" value="MFS_dom"/>
</dbReference>
<evidence type="ECO:0000313" key="9">
    <source>
        <dbReference type="EMBL" id="MBF4768786.1"/>
    </source>
</evidence>
<feature type="transmembrane region" description="Helical" evidence="7">
    <location>
        <begin position="34"/>
        <end position="64"/>
    </location>
</feature>
<reference evidence="9" key="1">
    <citation type="submission" date="2020-11" db="EMBL/GenBank/DDBJ databases">
        <title>Nocardioides cynanchi sp. nov., isolated from soil of rhizosphere of Cynanchum wilfordii.</title>
        <authorList>
            <person name="Lee J.-S."/>
            <person name="Suh M.K."/>
            <person name="Kim J.-S."/>
        </authorList>
    </citation>
    <scope>NUCLEOTIDE SEQUENCE</scope>
    <source>
        <strain evidence="9">KCTC 19276</strain>
    </source>
</reference>
<feature type="transmembrane region" description="Helical" evidence="7">
    <location>
        <begin position="165"/>
        <end position="189"/>
    </location>
</feature>
<dbReference type="Pfam" id="PF05977">
    <property type="entry name" value="MFS_3"/>
    <property type="match status" value="1"/>
</dbReference>
<evidence type="ECO:0000256" key="4">
    <source>
        <dbReference type="ARBA" id="ARBA00022692"/>
    </source>
</evidence>
<dbReference type="PANTHER" id="PTHR23513">
    <property type="entry name" value="INTEGRAL MEMBRANE EFFLUX PROTEIN-RELATED"/>
    <property type="match status" value="1"/>
</dbReference>
<name>A0A930VQ40_9ACTN</name>
<keyword evidence="10" id="KW-1185">Reference proteome</keyword>
<evidence type="ECO:0000313" key="10">
    <source>
        <dbReference type="Proteomes" id="UP000660668"/>
    </source>
</evidence>
<dbReference type="RefSeq" id="WP_194696939.1">
    <property type="nucleotide sequence ID" value="NZ_JADKPO010000017.1"/>
</dbReference>
<evidence type="ECO:0000256" key="1">
    <source>
        <dbReference type="ARBA" id="ARBA00004651"/>
    </source>
</evidence>
<dbReference type="CDD" id="cd06173">
    <property type="entry name" value="MFS_MefA_like"/>
    <property type="match status" value="1"/>
</dbReference>
<gene>
    <name evidence="9" type="ORF">ISU10_13530</name>
</gene>
<proteinExistence type="predicted"/>
<evidence type="ECO:0000256" key="6">
    <source>
        <dbReference type="ARBA" id="ARBA00023136"/>
    </source>
</evidence>
<keyword evidence="2" id="KW-0813">Transport</keyword>
<dbReference type="Proteomes" id="UP000660668">
    <property type="component" value="Unassembled WGS sequence"/>
</dbReference>
<protein>
    <submittedName>
        <fullName evidence="9">MFS transporter</fullName>
    </submittedName>
</protein>
<feature type="domain" description="Major facilitator superfamily (MFS) profile" evidence="8">
    <location>
        <begin position="95"/>
        <end position="279"/>
    </location>
</feature>
<dbReference type="InterPro" id="IPR010290">
    <property type="entry name" value="TM_effector"/>
</dbReference>
<feature type="transmembrane region" description="Helical" evidence="7">
    <location>
        <begin position="248"/>
        <end position="267"/>
    </location>
</feature>
<dbReference type="EMBL" id="JADKPO010000017">
    <property type="protein sequence ID" value="MBF4768786.1"/>
    <property type="molecule type" value="Genomic_DNA"/>
</dbReference>
<dbReference type="AlphaFoldDB" id="A0A930VQ40"/>
<feature type="transmembrane region" description="Helical" evidence="7">
    <location>
        <begin position="132"/>
        <end position="153"/>
    </location>
</feature>
<dbReference type="GO" id="GO:0022857">
    <property type="term" value="F:transmembrane transporter activity"/>
    <property type="evidence" value="ECO:0007669"/>
    <property type="project" value="InterPro"/>
</dbReference>
<comment type="caution">
    <text evidence="9">The sequence shown here is derived from an EMBL/GenBank/DDBJ whole genome shotgun (WGS) entry which is preliminary data.</text>
</comment>
<comment type="subcellular location">
    <subcellularLocation>
        <location evidence="1">Cell membrane</location>
        <topology evidence="1">Multi-pass membrane protein</topology>
    </subcellularLocation>
</comment>
<evidence type="ECO:0000256" key="5">
    <source>
        <dbReference type="ARBA" id="ARBA00022989"/>
    </source>
</evidence>
<keyword evidence="5 7" id="KW-1133">Transmembrane helix</keyword>
<evidence type="ECO:0000259" key="8">
    <source>
        <dbReference type="PROSITE" id="PS50850"/>
    </source>
</evidence>
<dbReference type="PANTHER" id="PTHR23513:SF11">
    <property type="entry name" value="STAPHYLOFERRIN A TRANSPORTER"/>
    <property type="match status" value="1"/>
</dbReference>
<evidence type="ECO:0000256" key="7">
    <source>
        <dbReference type="SAM" id="Phobius"/>
    </source>
</evidence>
<dbReference type="SUPFAM" id="SSF103473">
    <property type="entry name" value="MFS general substrate transporter"/>
    <property type="match status" value="1"/>
</dbReference>
<dbReference type="GO" id="GO:0005886">
    <property type="term" value="C:plasma membrane"/>
    <property type="evidence" value="ECO:0007669"/>
    <property type="project" value="UniProtKB-SubCell"/>
</dbReference>
<keyword evidence="6 7" id="KW-0472">Membrane</keyword>
<evidence type="ECO:0000256" key="3">
    <source>
        <dbReference type="ARBA" id="ARBA00022475"/>
    </source>
</evidence>
<evidence type="ECO:0000256" key="2">
    <source>
        <dbReference type="ARBA" id="ARBA00022448"/>
    </source>
</evidence>
<organism evidence="9 10">
    <name type="scientific">Nocardioides agariphilus</name>
    <dbReference type="NCBI Taxonomy" id="433664"/>
    <lineage>
        <taxon>Bacteria</taxon>
        <taxon>Bacillati</taxon>
        <taxon>Actinomycetota</taxon>
        <taxon>Actinomycetes</taxon>
        <taxon>Propionibacteriales</taxon>
        <taxon>Nocardioidaceae</taxon>
        <taxon>Nocardioides</taxon>
    </lineage>
</organism>
<dbReference type="Gene3D" id="1.20.1250.20">
    <property type="entry name" value="MFS general substrate transporter like domains"/>
    <property type="match status" value="1"/>
</dbReference>